<evidence type="ECO:0000259" key="15">
    <source>
        <dbReference type="PROSITE" id="PS50109"/>
    </source>
</evidence>
<evidence type="ECO:0000256" key="5">
    <source>
        <dbReference type="ARBA" id="ARBA00022553"/>
    </source>
</evidence>
<dbReference type="EC" id="2.7.13.3" evidence="3"/>
<dbReference type="InterPro" id="IPR036890">
    <property type="entry name" value="HATPase_C_sf"/>
</dbReference>
<dbReference type="Pfam" id="PF02518">
    <property type="entry name" value="HATPase_c"/>
    <property type="match status" value="1"/>
</dbReference>
<evidence type="ECO:0000313" key="17">
    <source>
        <dbReference type="EMBL" id="MRN54402.1"/>
    </source>
</evidence>
<evidence type="ECO:0000256" key="1">
    <source>
        <dbReference type="ARBA" id="ARBA00000085"/>
    </source>
</evidence>
<dbReference type="Pfam" id="PF00672">
    <property type="entry name" value="HAMP"/>
    <property type="match status" value="1"/>
</dbReference>
<feature type="domain" description="HAMP" evidence="16">
    <location>
        <begin position="196"/>
        <end position="248"/>
    </location>
</feature>
<reference evidence="17 18" key="1">
    <citation type="submission" date="2019-11" db="EMBL/GenBank/DDBJ databases">
        <title>Paenibacillus monticola sp. nov., a novel PGPR strain isolated from mountain sample in China.</title>
        <authorList>
            <person name="Zhao Q."/>
            <person name="Li H.-P."/>
            <person name="Zhang J.-L."/>
        </authorList>
    </citation>
    <scope>NUCLEOTIDE SEQUENCE [LARGE SCALE GENOMIC DNA]</scope>
    <source>
        <strain evidence="17 18">LC-T2</strain>
    </source>
</reference>
<comment type="caution">
    <text evidence="17">The sequence shown here is derived from an EMBL/GenBank/DDBJ whole genome shotgun (WGS) entry which is preliminary data.</text>
</comment>
<keyword evidence="12" id="KW-0902">Two-component regulatory system</keyword>
<dbReference type="SMART" id="SM00388">
    <property type="entry name" value="HisKA"/>
    <property type="match status" value="1"/>
</dbReference>
<keyword evidence="4" id="KW-1003">Cell membrane</keyword>
<keyword evidence="18" id="KW-1185">Reference proteome</keyword>
<dbReference type="CDD" id="cd00075">
    <property type="entry name" value="HATPase"/>
    <property type="match status" value="1"/>
</dbReference>
<keyword evidence="5" id="KW-0597">Phosphoprotein</keyword>
<dbReference type="InterPro" id="IPR003661">
    <property type="entry name" value="HisK_dim/P_dom"/>
</dbReference>
<keyword evidence="11 14" id="KW-1133">Transmembrane helix</keyword>
<comment type="catalytic activity">
    <reaction evidence="1">
        <text>ATP + protein L-histidine = ADP + protein N-phospho-L-histidine.</text>
        <dbReference type="EC" id="2.7.13.3"/>
    </reaction>
</comment>
<evidence type="ECO:0000313" key="18">
    <source>
        <dbReference type="Proteomes" id="UP000463051"/>
    </source>
</evidence>
<feature type="domain" description="Histidine kinase" evidence="15">
    <location>
        <begin position="263"/>
        <end position="483"/>
    </location>
</feature>
<dbReference type="GO" id="GO:0005886">
    <property type="term" value="C:plasma membrane"/>
    <property type="evidence" value="ECO:0007669"/>
    <property type="project" value="UniProtKB-SubCell"/>
</dbReference>
<dbReference type="SUPFAM" id="SSF158472">
    <property type="entry name" value="HAMP domain-like"/>
    <property type="match status" value="1"/>
</dbReference>
<keyword evidence="6" id="KW-0808">Transferase</keyword>
<dbReference type="AlphaFoldDB" id="A0A7X2H6H5"/>
<dbReference type="InterPro" id="IPR050398">
    <property type="entry name" value="HssS/ArlS-like"/>
</dbReference>
<keyword evidence="7 14" id="KW-0812">Transmembrane</keyword>
<dbReference type="CDD" id="cd06225">
    <property type="entry name" value="HAMP"/>
    <property type="match status" value="1"/>
</dbReference>
<comment type="subcellular location">
    <subcellularLocation>
        <location evidence="2">Cell membrane</location>
        <topology evidence="2">Multi-pass membrane protein</topology>
    </subcellularLocation>
</comment>
<dbReference type="SMART" id="SM00387">
    <property type="entry name" value="HATPase_c"/>
    <property type="match status" value="1"/>
</dbReference>
<dbReference type="InterPro" id="IPR003594">
    <property type="entry name" value="HATPase_dom"/>
</dbReference>
<dbReference type="PANTHER" id="PTHR45528">
    <property type="entry name" value="SENSOR HISTIDINE KINASE CPXA"/>
    <property type="match status" value="1"/>
</dbReference>
<dbReference type="GO" id="GO:0005524">
    <property type="term" value="F:ATP binding"/>
    <property type="evidence" value="ECO:0007669"/>
    <property type="project" value="UniProtKB-KW"/>
</dbReference>
<dbReference type="InterPro" id="IPR004358">
    <property type="entry name" value="Sig_transdc_His_kin-like_C"/>
</dbReference>
<dbReference type="InterPro" id="IPR003660">
    <property type="entry name" value="HAMP_dom"/>
</dbReference>
<accession>A0A7X2H6H5</accession>
<keyword evidence="10" id="KW-0067">ATP-binding</keyword>
<keyword evidence="13 14" id="KW-0472">Membrane</keyword>
<name>A0A7X2H6H5_9BACL</name>
<dbReference type="InterPro" id="IPR036097">
    <property type="entry name" value="HisK_dim/P_sf"/>
</dbReference>
<evidence type="ECO:0000256" key="10">
    <source>
        <dbReference type="ARBA" id="ARBA00022840"/>
    </source>
</evidence>
<evidence type="ECO:0000256" key="3">
    <source>
        <dbReference type="ARBA" id="ARBA00012438"/>
    </source>
</evidence>
<evidence type="ECO:0000256" key="14">
    <source>
        <dbReference type="SAM" id="Phobius"/>
    </source>
</evidence>
<organism evidence="17 18">
    <name type="scientific">Paenibacillus monticola</name>
    <dbReference type="NCBI Taxonomy" id="2666075"/>
    <lineage>
        <taxon>Bacteria</taxon>
        <taxon>Bacillati</taxon>
        <taxon>Bacillota</taxon>
        <taxon>Bacilli</taxon>
        <taxon>Bacillales</taxon>
        <taxon>Paenibacillaceae</taxon>
        <taxon>Paenibacillus</taxon>
    </lineage>
</organism>
<gene>
    <name evidence="17" type="ORF">GJB61_15555</name>
</gene>
<evidence type="ECO:0000256" key="4">
    <source>
        <dbReference type="ARBA" id="ARBA00022475"/>
    </source>
</evidence>
<dbReference type="Proteomes" id="UP000463051">
    <property type="component" value="Unassembled WGS sequence"/>
</dbReference>
<dbReference type="PROSITE" id="PS50109">
    <property type="entry name" value="HIS_KIN"/>
    <property type="match status" value="1"/>
</dbReference>
<dbReference type="FunFam" id="1.10.287.130:FF:000001">
    <property type="entry name" value="Two-component sensor histidine kinase"/>
    <property type="match status" value="1"/>
</dbReference>
<dbReference type="SUPFAM" id="SSF55874">
    <property type="entry name" value="ATPase domain of HSP90 chaperone/DNA topoisomerase II/histidine kinase"/>
    <property type="match status" value="1"/>
</dbReference>
<sequence>MSIRMKLLLSYAAMLIIPLTLLIATSLLLAVVFRGDLQSLKSAHEMKFEGLEESDYHSLIKYTILKDPVFLTDKSFLDDISADMLNKNTHLYIRSGSDVLYSSDDISSKKKLIAGLPSFNHAGTWSELKNKADGNEWYQIVQYDVSTKGQQPVSLFLLTEIDPLVHFARSFFPILFLSTLVILVLTHTLLTYFMSKRIIRPLLELRKAAQQVSEGNLDFQVRVSGKDEIGQLGMAFEEMRSRLQESIQLQQQYESNRKELITNISHDLKTPLTAIKGYVDGILEGVADSPEKSEKYMRTIATKAGEMDRLIDELFLYSKLDMQKLPFTFESVPIYAFLLDWAEELQMELEKQGVRLDAEISIEEGIHVAVDRDSFKRVLSNVIQNSIKYMNKEQKRISLQSFAQNNKIILVIEDNGPGIPKEAVRHIFERFYRAEQSRNSYTGGSGLGLAIAKGIMLGHQGDIYAESVEGEGTRIYVVLPIEEEGSSQ</sequence>
<evidence type="ECO:0000256" key="6">
    <source>
        <dbReference type="ARBA" id="ARBA00022679"/>
    </source>
</evidence>
<evidence type="ECO:0000256" key="11">
    <source>
        <dbReference type="ARBA" id="ARBA00022989"/>
    </source>
</evidence>
<keyword evidence="9" id="KW-0418">Kinase</keyword>
<evidence type="ECO:0000256" key="2">
    <source>
        <dbReference type="ARBA" id="ARBA00004651"/>
    </source>
</evidence>
<dbReference type="PRINTS" id="PR00344">
    <property type="entry name" value="BCTRLSENSOR"/>
</dbReference>
<protein>
    <recommendedName>
        <fullName evidence="3">histidine kinase</fullName>
        <ecNumber evidence="3">2.7.13.3</ecNumber>
    </recommendedName>
</protein>
<dbReference type="CDD" id="cd00082">
    <property type="entry name" value="HisKA"/>
    <property type="match status" value="1"/>
</dbReference>
<dbReference type="SMART" id="SM00304">
    <property type="entry name" value="HAMP"/>
    <property type="match status" value="1"/>
</dbReference>
<evidence type="ECO:0000256" key="13">
    <source>
        <dbReference type="ARBA" id="ARBA00023136"/>
    </source>
</evidence>
<proteinExistence type="predicted"/>
<dbReference type="InterPro" id="IPR005467">
    <property type="entry name" value="His_kinase_dom"/>
</dbReference>
<dbReference type="EMBL" id="WJXB01000005">
    <property type="protein sequence ID" value="MRN54402.1"/>
    <property type="molecule type" value="Genomic_DNA"/>
</dbReference>
<dbReference type="PANTHER" id="PTHR45528:SF1">
    <property type="entry name" value="SENSOR HISTIDINE KINASE CPXA"/>
    <property type="match status" value="1"/>
</dbReference>
<dbReference type="SUPFAM" id="SSF47384">
    <property type="entry name" value="Homodimeric domain of signal transducing histidine kinase"/>
    <property type="match status" value="1"/>
</dbReference>
<evidence type="ECO:0000256" key="9">
    <source>
        <dbReference type="ARBA" id="ARBA00022777"/>
    </source>
</evidence>
<evidence type="ECO:0000256" key="7">
    <source>
        <dbReference type="ARBA" id="ARBA00022692"/>
    </source>
</evidence>
<dbReference type="GO" id="GO:0000155">
    <property type="term" value="F:phosphorelay sensor kinase activity"/>
    <property type="evidence" value="ECO:0007669"/>
    <property type="project" value="InterPro"/>
</dbReference>
<dbReference type="Gene3D" id="3.30.565.10">
    <property type="entry name" value="Histidine kinase-like ATPase, C-terminal domain"/>
    <property type="match status" value="1"/>
</dbReference>
<dbReference type="FunFam" id="3.30.565.10:FF:000006">
    <property type="entry name" value="Sensor histidine kinase WalK"/>
    <property type="match status" value="1"/>
</dbReference>
<dbReference type="PROSITE" id="PS50885">
    <property type="entry name" value="HAMP"/>
    <property type="match status" value="1"/>
</dbReference>
<keyword evidence="8" id="KW-0547">Nucleotide-binding</keyword>
<evidence type="ECO:0000256" key="12">
    <source>
        <dbReference type="ARBA" id="ARBA00023012"/>
    </source>
</evidence>
<dbReference type="Pfam" id="PF00512">
    <property type="entry name" value="HisKA"/>
    <property type="match status" value="1"/>
</dbReference>
<feature type="transmembrane region" description="Helical" evidence="14">
    <location>
        <begin position="171"/>
        <end position="193"/>
    </location>
</feature>
<evidence type="ECO:0000256" key="8">
    <source>
        <dbReference type="ARBA" id="ARBA00022741"/>
    </source>
</evidence>
<evidence type="ECO:0000259" key="16">
    <source>
        <dbReference type="PROSITE" id="PS50885"/>
    </source>
</evidence>
<dbReference type="Gene3D" id="6.10.340.10">
    <property type="match status" value="1"/>
</dbReference>
<dbReference type="Gene3D" id="1.10.287.130">
    <property type="match status" value="1"/>
</dbReference>